<dbReference type="OrthoDB" id="9793490at2"/>
<evidence type="ECO:0000256" key="2">
    <source>
        <dbReference type="ARBA" id="ARBA00007069"/>
    </source>
</evidence>
<keyword evidence="6 8" id="KW-1133">Transmembrane helix</keyword>
<dbReference type="PROSITE" id="PS50928">
    <property type="entry name" value="ABC_TM1"/>
    <property type="match status" value="1"/>
</dbReference>
<keyword evidence="11" id="KW-1185">Reference proteome</keyword>
<dbReference type="InterPro" id="IPR035906">
    <property type="entry name" value="MetI-like_sf"/>
</dbReference>
<evidence type="ECO:0000256" key="6">
    <source>
        <dbReference type="ARBA" id="ARBA00022989"/>
    </source>
</evidence>
<comment type="subcellular location">
    <subcellularLocation>
        <location evidence="1 8">Cell membrane</location>
        <topology evidence="1 8">Multi-pass membrane protein</topology>
    </subcellularLocation>
</comment>
<feature type="transmembrane region" description="Helical" evidence="8">
    <location>
        <begin position="148"/>
        <end position="170"/>
    </location>
</feature>
<evidence type="ECO:0000313" key="10">
    <source>
        <dbReference type="EMBL" id="SFF35160.1"/>
    </source>
</evidence>
<evidence type="ECO:0000256" key="1">
    <source>
        <dbReference type="ARBA" id="ARBA00004651"/>
    </source>
</evidence>
<dbReference type="InterPro" id="IPR051322">
    <property type="entry name" value="AA_ABC_Transporter_Permease"/>
</dbReference>
<dbReference type="InterPro" id="IPR000515">
    <property type="entry name" value="MetI-like"/>
</dbReference>
<organism evidence="10 11">
    <name type="scientific">Paenibacillus catalpae</name>
    <dbReference type="NCBI Taxonomy" id="1045775"/>
    <lineage>
        <taxon>Bacteria</taxon>
        <taxon>Bacillati</taxon>
        <taxon>Bacillota</taxon>
        <taxon>Bacilli</taxon>
        <taxon>Bacillales</taxon>
        <taxon>Paenibacillaceae</taxon>
        <taxon>Paenibacillus</taxon>
    </lineage>
</organism>
<feature type="transmembrane region" description="Helical" evidence="8">
    <location>
        <begin position="190"/>
        <end position="213"/>
    </location>
</feature>
<dbReference type="FunFam" id="1.10.3720.10:FF:000002">
    <property type="entry name" value="D-methionine ABC transporter permease MetI"/>
    <property type="match status" value="1"/>
</dbReference>
<dbReference type="EMBL" id="FOMT01000010">
    <property type="protein sequence ID" value="SFF35160.1"/>
    <property type="molecule type" value="Genomic_DNA"/>
</dbReference>
<dbReference type="Gene3D" id="1.10.3720.10">
    <property type="entry name" value="MetI-like"/>
    <property type="match status" value="1"/>
</dbReference>
<keyword evidence="4" id="KW-1003">Cell membrane</keyword>
<gene>
    <name evidence="10" type="ORF">SAMN05216378_0052</name>
</gene>
<dbReference type="Pfam" id="PF00528">
    <property type="entry name" value="BPD_transp_1"/>
    <property type="match status" value="1"/>
</dbReference>
<evidence type="ECO:0000313" key="11">
    <source>
        <dbReference type="Proteomes" id="UP000198855"/>
    </source>
</evidence>
<dbReference type="GO" id="GO:0005886">
    <property type="term" value="C:plasma membrane"/>
    <property type="evidence" value="ECO:0007669"/>
    <property type="project" value="UniProtKB-SubCell"/>
</dbReference>
<sequence>MDSILALQSEIIKAIEQTFTMVSISVAAAIIVGMPVGILLFLTAPGNLRANRPLYSVVSYAVNLVRSFPFLILLVALIPFSRMIVGTAIGPLAASVSLSVAAIPFYARLVEQSLRDVPKGVIEAAVASGASMKHIIWGVLLSEARPGLVSGLTVTIISFISYSAAAGTVGGGGIGDLAIRYGYQRFETEVMAACIVILVVIVQLVQWIGSFAASRLDKRK</sequence>
<dbReference type="SUPFAM" id="SSF161098">
    <property type="entry name" value="MetI-like"/>
    <property type="match status" value="1"/>
</dbReference>
<dbReference type="PANTHER" id="PTHR30450:SF1">
    <property type="entry name" value="D-METHIONINE TRANSPORT SYSTEM PERMEASE PROTEIN METI-RELATED"/>
    <property type="match status" value="1"/>
</dbReference>
<keyword evidence="7 8" id="KW-0472">Membrane</keyword>
<comment type="similarity">
    <text evidence="2">Belongs to the binding-protein-dependent transport system permease family. CysTW subfamily.</text>
</comment>
<feature type="transmembrane region" description="Helical" evidence="8">
    <location>
        <begin position="54"/>
        <end position="78"/>
    </location>
</feature>
<evidence type="ECO:0000256" key="8">
    <source>
        <dbReference type="RuleBase" id="RU363032"/>
    </source>
</evidence>
<feature type="domain" description="ABC transmembrane type-1" evidence="9">
    <location>
        <begin position="15"/>
        <end position="209"/>
    </location>
</feature>
<dbReference type="Proteomes" id="UP000198855">
    <property type="component" value="Unassembled WGS sequence"/>
</dbReference>
<dbReference type="STRING" id="1045775.SAMN05216378_0052"/>
<proteinExistence type="inferred from homology"/>
<name>A0A1I2I0N0_9BACL</name>
<dbReference type="PANTHER" id="PTHR30450">
    <property type="entry name" value="ABC TRANSPORTER PERMEASE"/>
    <property type="match status" value="1"/>
</dbReference>
<evidence type="ECO:0000256" key="4">
    <source>
        <dbReference type="ARBA" id="ARBA00022475"/>
    </source>
</evidence>
<dbReference type="AlphaFoldDB" id="A0A1I2I0N0"/>
<keyword evidence="5 8" id="KW-0812">Transmembrane</keyword>
<feature type="transmembrane region" description="Helical" evidence="8">
    <location>
        <begin position="84"/>
        <end position="107"/>
    </location>
</feature>
<accession>A0A1I2I0N0</accession>
<protein>
    <submittedName>
        <fullName evidence="10">D-methionine transport system permease protein</fullName>
    </submittedName>
</protein>
<reference evidence="11" key="1">
    <citation type="submission" date="2016-10" db="EMBL/GenBank/DDBJ databases">
        <authorList>
            <person name="Varghese N."/>
            <person name="Submissions S."/>
        </authorList>
    </citation>
    <scope>NUCLEOTIDE SEQUENCE [LARGE SCALE GENOMIC DNA]</scope>
    <source>
        <strain evidence="11">CGMCC 1.10784</strain>
    </source>
</reference>
<evidence type="ECO:0000256" key="3">
    <source>
        <dbReference type="ARBA" id="ARBA00022448"/>
    </source>
</evidence>
<evidence type="ECO:0000259" key="9">
    <source>
        <dbReference type="PROSITE" id="PS50928"/>
    </source>
</evidence>
<keyword evidence="3 8" id="KW-0813">Transport</keyword>
<evidence type="ECO:0000256" key="7">
    <source>
        <dbReference type="ARBA" id="ARBA00023136"/>
    </source>
</evidence>
<evidence type="ECO:0000256" key="5">
    <source>
        <dbReference type="ARBA" id="ARBA00022692"/>
    </source>
</evidence>
<feature type="transmembrane region" description="Helical" evidence="8">
    <location>
        <begin position="20"/>
        <end position="42"/>
    </location>
</feature>
<dbReference type="CDD" id="cd06261">
    <property type="entry name" value="TM_PBP2"/>
    <property type="match status" value="1"/>
</dbReference>
<dbReference type="GO" id="GO:0048473">
    <property type="term" value="P:D-methionine transmembrane transport"/>
    <property type="evidence" value="ECO:0007669"/>
    <property type="project" value="TreeGrafter"/>
</dbReference>